<evidence type="ECO:0000313" key="9">
    <source>
        <dbReference type="EMBL" id="ORX52419.1"/>
    </source>
</evidence>
<dbReference type="GO" id="GO:0005762">
    <property type="term" value="C:mitochondrial large ribosomal subunit"/>
    <property type="evidence" value="ECO:0007669"/>
    <property type="project" value="TreeGrafter"/>
</dbReference>
<dbReference type="InterPro" id="IPR013870">
    <property type="entry name" value="Ribosomal_mL54"/>
</dbReference>
<comment type="similarity">
    <text evidence="6">Belongs to the mitochondrion-specific ribosomal protein mL54 family.</text>
</comment>
<name>A0A1X2GFA8_9FUNG</name>
<dbReference type="Proteomes" id="UP000242146">
    <property type="component" value="Unassembled WGS sequence"/>
</dbReference>
<keyword evidence="10" id="KW-1185">Reference proteome</keyword>
<dbReference type="GO" id="GO:0003735">
    <property type="term" value="F:structural constituent of ribosome"/>
    <property type="evidence" value="ECO:0007669"/>
    <property type="project" value="TreeGrafter"/>
</dbReference>
<evidence type="ECO:0000256" key="6">
    <source>
        <dbReference type="ARBA" id="ARBA00033752"/>
    </source>
</evidence>
<sequence length="88" mass="10041">MTTLGTSTQPSRKASSTPAGTVLKGINFLKDGKDPVALEDDQYPMWLWDLLDEKKQKQKTTKPTNRTYHRKRNRDAIKAANFMSDKKT</sequence>
<evidence type="ECO:0000256" key="8">
    <source>
        <dbReference type="SAM" id="MobiDB-lite"/>
    </source>
</evidence>
<dbReference type="PANTHER" id="PTHR28595">
    <property type="entry name" value="39S RIBOSOMAL PROTEIN L54, MITOCHONDRIAL"/>
    <property type="match status" value="1"/>
</dbReference>
<organism evidence="9 10">
    <name type="scientific">Hesseltinella vesiculosa</name>
    <dbReference type="NCBI Taxonomy" id="101127"/>
    <lineage>
        <taxon>Eukaryota</taxon>
        <taxon>Fungi</taxon>
        <taxon>Fungi incertae sedis</taxon>
        <taxon>Mucoromycota</taxon>
        <taxon>Mucoromycotina</taxon>
        <taxon>Mucoromycetes</taxon>
        <taxon>Mucorales</taxon>
        <taxon>Cunninghamellaceae</taxon>
        <taxon>Hesseltinella</taxon>
    </lineage>
</organism>
<evidence type="ECO:0000256" key="2">
    <source>
        <dbReference type="ARBA" id="ARBA00022946"/>
    </source>
</evidence>
<evidence type="ECO:0000256" key="5">
    <source>
        <dbReference type="ARBA" id="ARBA00023274"/>
    </source>
</evidence>
<proteinExistence type="inferred from homology"/>
<evidence type="ECO:0000256" key="4">
    <source>
        <dbReference type="ARBA" id="ARBA00023128"/>
    </source>
</evidence>
<dbReference type="PANTHER" id="PTHR28595:SF1">
    <property type="entry name" value="LARGE RIBOSOMAL SUBUNIT PROTEIN ML54"/>
    <property type="match status" value="1"/>
</dbReference>
<protein>
    <recommendedName>
        <fullName evidence="7">Large ribosomal subunit protein mL54</fullName>
    </recommendedName>
</protein>
<gene>
    <name evidence="9" type="ORF">DM01DRAFT_1288827</name>
</gene>
<evidence type="ECO:0000256" key="1">
    <source>
        <dbReference type="ARBA" id="ARBA00004173"/>
    </source>
</evidence>
<keyword evidence="2" id="KW-0809">Transit peptide</keyword>
<accession>A0A1X2GFA8</accession>
<dbReference type="OrthoDB" id="10252718at2759"/>
<dbReference type="AlphaFoldDB" id="A0A1X2GFA8"/>
<evidence type="ECO:0000256" key="3">
    <source>
        <dbReference type="ARBA" id="ARBA00022980"/>
    </source>
</evidence>
<comment type="caution">
    <text evidence="9">The sequence shown here is derived from an EMBL/GenBank/DDBJ whole genome shotgun (WGS) entry which is preliminary data.</text>
</comment>
<evidence type="ECO:0000313" key="10">
    <source>
        <dbReference type="Proteomes" id="UP000242146"/>
    </source>
</evidence>
<feature type="region of interest" description="Disordered" evidence="8">
    <location>
        <begin position="1"/>
        <end position="21"/>
    </location>
</feature>
<feature type="compositionally biased region" description="Polar residues" evidence="8">
    <location>
        <begin position="1"/>
        <end position="19"/>
    </location>
</feature>
<dbReference type="STRING" id="101127.A0A1X2GFA8"/>
<keyword evidence="3" id="KW-0689">Ribosomal protein</keyword>
<dbReference type="EMBL" id="MCGT01000018">
    <property type="protein sequence ID" value="ORX52419.1"/>
    <property type="molecule type" value="Genomic_DNA"/>
</dbReference>
<reference evidence="9 10" key="1">
    <citation type="submission" date="2016-07" db="EMBL/GenBank/DDBJ databases">
        <title>Pervasive Adenine N6-methylation of Active Genes in Fungi.</title>
        <authorList>
            <consortium name="DOE Joint Genome Institute"/>
            <person name="Mondo S.J."/>
            <person name="Dannebaum R.O."/>
            <person name="Kuo R.C."/>
            <person name="Labutti K."/>
            <person name="Haridas S."/>
            <person name="Kuo A."/>
            <person name="Salamov A."/>
            <person name="Ahrendt S.R."/>
            <person name="Lipzen A."/>
            <person name="Sullivan W."/>
            <person name="Andreopoulos W.B."/>
            <person name="Clum A."/>
            <person name="Lindquist E."/>
            <person name="Daum C."/>
            <person name="Ramamoorthy G.K."/>
            <person name="Gryganskyi A."/>
            <person name="Culley D."/>
            <person name="Magnuson J.K."/>
            <person name="James T.Y."/>
            <person name="O'Malley M.A."/>
            <person name="Stajich J.E."/>
            <person name="Spatafora J.W."/>
            <person name="Visel A."/>
            <person name="Grigoriev I.V."/>
        </authorList>
    </citation>
    <scope>NUCLEOTIDE SEQUENCE [LARGE SCALE GENOMIC DNA]</scope>
    <source>
        <strain evidence="9 10">NRRL 3301</strain>
    </source>
</reference>
<evidence type="ECO:0000256" key="7">
    <source>
        <dbReference type="ARBA" id="ARBA00035179"/>
    </source>
</evidence>
<feature type="region of interest" description="Disordered" evidence="8">
    <location>
        <begin position="54"/>
        <end position="88"/>
    </location>
</feature>
<keyword evidence="4" id="KW-0496">Mitochondrion</keyword>
<dbReference type="Pfam" id="PF08561">
    <property type="entry name" value="Ribosomal_L37"/>
    <property type="match status" value="1"/>
</dbReference>
<keyword evidence="5" id="KW-0687">Ribonucleoprotein</keyword>
<comment type="subcellular location">
    <subcellularLocation>
        <location evidence="1">Mitochondrion</location>
    </subcellularLocation>
</comment>